<protein>
    <submittedName>
        <fullName evidence="1">Uncharacterized protein</fullName>
    </submittedName>
</protein>
<dbReference type="EMBL" id="BMAT01004051">
    <property type="protein sequence ID" value="GFR67209.1"/>
    <property type="molecule type" value="Genomic_DNA"/>
</dbReference>
<organism evidence="1 2">
    <name type="scientific">Elysia marginata</name>
    <dbReference type="NCBI Taxonomy" id="1093978"/>
    <lineage>
        <taxon>Eukaryota</taxon>
        <taxon>Metazoa</taxon>
        <taxon>Spiralia</taxon>
        <taxon>Lophotrochozoa</taxon>
        <taxon>Mollusca</taxon>
        <taxon>Gastropoda</taxon>
        <taxon>Heterobranchia</taxon>
        <taxon>Euthyneura</taxon>
        <taxon>Panpulmonata</taxon>
        <taxon>Sacoglossa</taxon>
        <taxon>Placobranchoidea</taxon>
        <taxon>Plakobranchidae</taxon>
        <taxon>Elysia</taxon>
    </lineage>
</organism>
<dbReference type="Proteomes" id="UP000762676">
    <property type="component" value="Unassembled WGS sequence"/>
</dbReference>
<dbReference type="AlphaFoldDB" id="A0AAV4F2P9"/>
<accession>A0AAV4F2P9</accession>
<proteinExistence type="predicted"/>
<sequence>MLLEECIISKKDKYVVERLFRKRKKEKLSLCETGLSNLVDAARAWRHGALLIQLQGKNKEALVEFLFQQWCQASSNLLKIRVVFIALGLLCHSISSDDQDITVKAIEDLEYNHEEADTRMLPHARHIAVSSDHIIIHSPDTDVLLISCAISKALMPSSMFTLAVV</sequence>
<gene>
    <name evidence="1" type="ORF">ElyMa_001992100</name>
</gene>
<reference evidence="1 2" key="1">
    <citation type="journal article" date="2021" name="Elife">
        <title>Chloroplast acquisition without the gene transfer in kleptoplastic sea slugs, Plakobranchus ocellatus.</title>
        <authorList>
            <person name="Maeda T."/>
            <person name="Takahashi S."/>
            <person name="Yoshida T."/>
            <person name="Shimamura S."/>
            <person name="Takaki Y."/>
            <person name="Nagai Y."/>
            <person name="Toyoda A."/>
            <person name="Suzuki Y."/>
            <person name="Arimoto A."/>
            <person name="Ishii H."/>
            <person name="Satoh N."/>
            <person name="Nishiyama T."/>
            <person name="Hasebe M."/>
            <person name="Maruyama T."/>
            <person name="Minagawa J."/>
            <person name="Obokata J."/>
            <person name="Shigenobu S."/>
        </authorList>
    </citation>
    <scope>NUCLEOTIDE SEQUENCE [LARGE SCALE GENOMIC DNA]</scope>
</reference>
<keyword evidence="2" id="KW-1185">Reference proteome</keyword>
<evidence type="ECO:0000313" key="1">
    <source>
        <dbReference type="EMBL" id="GFR67209.1"/>
    </source>
</evidence>
<evidence type="ECO:0000313" key="2">
    <source>
        <dbReference type="Proteomes" id="UP000762676"/>
    </source>
</evidence>
<comment type="caution">
    <text evidence="1">The sequence shown here is derived from an EMBL/GenBank/DDBJ whole genome shotgun (WGS) entry which is preliminary data.</text>
</comment>
<name>A0AAV4F2P9_9GAST</name>